<reference evidence="2" key="1">
    <citation type="submission" date="2023-03" db="EMBL/GenBank/DDBJ databases">
        <title>Andean soil-derived lignocellulolytic bacterial consortium as a source of novel taxa and putative plastic-active enzymes.</title>
        <authorList>
            <person name="Diaz-Garcia L."/>
            <person name="Chuvochina M."/>
            <person name="Feuerriegel G."/>
            <person name="Bunk B."/>
            <person name="Sproer C."/>
            <person name="Streit W.R."/>
            <person name="Rodriguez L.M."/>
            <person name="Overmann J."/>
            <person name="Jimenez D.J."/>
        </authorList>
    </citation>
    <scope>NUCLEOTIDE SEQUENCE</scope>
    <source>
        <strain evidence="2">MAG 7</strain>
    </source>
</reference>
<dbReference type="AlphaFoldDB" id="A0AAJ5WV04"/>
<dbReference type="InterPro" id="IPR007627">
    <property type="entry name" value="RNA_pol_sigma70_r2"/>
</dbReference>
<accession>A0AAJ5WV04</accession>
<dbReference type="Gene3D" id="1.10.1740.10">
    <property type="match status" value="1"/>
</dbReference>
<dbReference type="Proteomes" id="UP001220610">
    <property type="component" value="Chromosome"/>
</dbReference>
<name>A0AAJ5WV04_9BACT</name>
<dbReference type="InterPro" id="IPR013325">
    <property type="entry name" value="RNA_pol_sigma_r2"/>
</dbReference>
<dbReference type="SUPFAM" id="SSF88946">
    <property type="entry name" value="Sigma2 domain of RNA polymerase sigma factors"/>
    <property type="match status" value="1"/>
</dbReference>
<organism evidence="2 3">
    <name type="scientific">Candidatus Pseudobacter hemicellulosilyticus</name>
    <dbReference type="NCBI Taxonomy" id="3121375"/>
    <lineage>
        <taxon>Bacteria</taxon>
        <taxon>Pseudomonadati</taxon>
        <taxon>Bacteroidota</taxon>
        <taxon>Chitinophagia</taxon>
        <taxon>Chitinophagales</taxon>
        <taxon>Chitinophagaceae</taxon>
        <taxon>Pseudobacter</taxon>
    </lineage>
</organism>
<evidence type="ECO:0000313" key="2">
    <source>
        <dbReference type="EMBL" id="WEK37914.1"/>
    </source>
</evidence>
<dbReference type="Pfam" id="PF04542">
    <property type="entry name" value="Sigma70_r2"/>
    <property type="match status" value="1"/>
</dbReference>
<dbReference type="GO" id="GO:0006352">
    <property type="term" value="P:DNA-templated transcription initiation"/>
    <property type="evidence" value="ECO:0007669"/>
    <property type="project" value="InterPro"/>
</dbReference>
<protein>
    <submittedName>
        <fullName evidence="2">Sigma factor</fullName>
    </submittedName>
</protein>
<evidence type="ECO:0000259" key="1">
    <source>
        <dbReference type="Pfam" id="PF04542"/>
    </source>
</evidence>
<evidence type="ECO:0000313" key="3">
    <source>
        <dbReference type="Proteomes" id="UP001220610"/>
    </source>
</evidence>
<feature type="domain" description="RNA polymerase sigma-70 region 2" evidence="1">
    <location>
        <begin position="28"/>
        <end position="90"/>
    </location>
</feature>
<sequence>MTDQQRIKSEETIQQFAAGDKNTFALVFHQYYLDLCFFAKRIIDKPRIAENIVEDAFIALWNRHPQFTSLQAIKIFLYNTIRDACFRLIDQDQQNFKDQRLGSYVWQETSIFMEKEIIRPEIVREIHYNLVDNLPPACKRAIARD</sequence>
<gene>
    <name evidence="2" type="ORF">P0Y53_10425</name>
</gene>
<dbReference type="EMBL" id="CP119311">
    <property type="protein sequence ID" value="WEK37914.1"/>
    <property type="molecule type" value="Genomic_DNA"/>
</dbReference>
<proteinExistence type="predicted"/>
<dbReference type="GO" id="GO:0003700">
    <property type="term" value="F:DNA-binding transcription factor activity"/>
    <property type="evidence" value="ECO:0007669"/>
    <property type="project" value="InterPro"/>
</dbReference>